<accession>A0A1B7N5V9</accession>
<name>A0A1B7N5V9_9AGAM</name>
<proteinExistence type="predicted"/>
<keyword evidence="2" id="KW-1185">Reference proteome</keyword>
<dbReference type="Proteomes" id="UP000092154">
    <property type="component" value="Unassembled WGS sequence"/>
</dbReference>
<gene>
    <name evidence="1" type="ORF">K503DRAFT_634181</name>
</gene>
<evidence type="ECO:0000313" key="1">
    <source>
        <dbReference type="EMBL" id="OAX40247.1"/>
    </source>
</evidence>
<organism evidence="1 2">
    <name type="scientific">Rhizopogon vinicolor AM-OR11-026</name>
    <dbReference type="NCBI Taxonomy" id="1314800"/>
    <lineage>
        <taxon>Eukaryota</taxon>
        <taxon>Fungi</taxon>
        <taxon>Dikarya</taxon>
        <taxon>Basidiomycota</taxon>
        <taxon>Agaricomycotina</taxon>
        <taxon>Agaricomycetes</taxon>
        <taxon>Agaricomycetidae</taxon>
        <taxon>Boletales</taxon>
        <taxon>Suillineae</taxon>
        <taxon>Rhizopogonaceae</taxon>
        <taxon>Rhizopogon</taxon>
    </lineage>
</organism>
<reference evidence="1 2" key="1">
    <citation type="submission" date="2016-06" db="EMBL/GenBank/DDBJ databases">
        <title>Comparative genomics of the ectomycorrhizal sister species Rhizopogon vinicolor and Rhizopogon vesiculosus (Basidiomycota: Boletales) reveals a divergence of the mating type B locus.</title>
        <authorList>
            <consortium name="DOE Joint Genome Institute"/>
            <person name="Mujic A.B."/>
            <person name="Kuo A."/>
            <person name="Tritt A."/>
            <person name="Lipzen A."/>
            <person name="Chen C."/>
            <person name="Johnson J."/>
            <person name="Sharma A."/>
            <person name="Barry K."/>
            <person name="Grigoriev I.V."/>
            <person name="Spatafora J.W."/>
        </authorList>
    </citation>
    <scope>NUCLEOTIDE SEQUENCE [LARGE SCALE GENOMIC DNA]</scope>
    <source>
        <strain evidence="1 2">AM-OR11-026</strain>
    </source>
</reference>
<evidence type="ECO:0000313" key="2">
    <source>
        <dbReference type="Proteomes" id="UP000092154"/>
    </source>
</evidence>
<dbReference type="InParanoid" id="A0A1B7N5V9"/>
<dbReference type="EMBL" id="KV448219">
    <property type="protein sequence ID" value="OAX40247.1"/>
    <property type="molecule type" value="Genomic_DNA"/>
</dbReference>
<sequence length="94" mass="10800">MIVSPTSPTSSYHIIRATWYTSHTMHATKNGESMRGIHNSYARPQRSRCQMLLKGRRHRGRRYTLVIILWSTTLTAARELSSVGVLSKTRSKRL</sequence>
<protein>
    <submittedName>
        <fullName evidence="1">Uncharacterized protein</fullName>
    </submittedName>
</protein>
<dbReference type="AlphaFoldDB" id="A0A1B7N5V9"/>